<proteinExistence type="predicted"/>
<accession>A0A8J5RSH7</accession>
<organism evidence="2 3">
    <name type="scientific">Zizania palustris</name>
    <name type="common">Northern wild rice</name>
    <dbReference type="NCBI Taxonomy" id="103762"/>
    <lineage>
        <taxon>Eukaryota</taxon>
        <taxon>Viridiplantae</taxon>
        <taxon>Streptophyta</taxon>
        <taxon>Embryophyta</taxon>
        <taxon>Tracheophyta</taxon>
        <taxon>Spermatophyta</taxon>
        <taxon>Magnoliopsida</taxon>
        <taxon>Liliopsida</taxon>
        <taxon>Poales</taxon>
        <taxon>Poaceae</taxon>
        <taxon>BOP clade</taxon>
        <taxon>Oryzoideae</taxon>
        <taxon>Oryzeae</taxon>
        <taxon>Zizaniinae</taxon>
        <taxon>Zizania</taxon>
    </lineage>
</organism>
<feature type="compositionally biased region" description="Polar residues" evidence="1">
    <location>
        <begin position="22"/>
        <end position="31"/>
    </location>
</feature>
<comment type="caution">
    <text evidence="2">The sequence shown here is derived from an EMBL/GenBank/DDBJ whole genome shotgun (WGS) entry which is preliminary data.</text>
</comment>
<dbReference type="Proteomes" id="UP000729402">
    <property type="component" value="Unassembled WGS sequence"/>
</dbReference>
<keyword evidence="3" id="KW-1185">Reference proteome</keyword>
<protein>
    <submittedName>
        <fullName evidence="2">Uncharacterized protein</fullName>
    </submittedName>
</protein>
<sequence>MGAPWIGQGNKEALEETIDIEGQSSNKQGNEGSSKDSSSSSGDDDDDTVVGANSPKPMPPSSSIGTLEDSVPLLRPFITPRTNVGNMVSQFFQGGQNLTASDVVAVMGHY</sequence>
<evidence type="ECO:0000313" key="2">
    <source>
        <dbReference type="EMBL" id="KAG8059816.1"/>
    </source>
</evidence>
<dbReference type="AlphaFoldDB" id="A0A8J5RSH7"/>
<reference evidence="2" key="1">
    <citation type="journal article" date="2021" name="bioRxiv">
        <title>Whole Genome Assembly and Annotation of Northern Wild Rice, Zizania palustris L., Supports a Whole Genome Duplication in the Zizania Genus.</title>
        <authorList>
            <person name="Haas M."/>
            <person name="Kono T."/>
            <person name="Macchietto M."/>
            <person name="Millas R."/>
            <person name="McGilp L."/>
            <person name="Shao M."/>
            <person name="Duquette J."/>
            <person name="Hirsch C.N."/>
            <person name="Kimball J."/>
        </authorList>
    </citation>
    <scope>NUCLEOTIDE SEQUENCE</scope>
    <source>
        <tissue evidence="2">Fresh leaf tissue</tissue>
    </source>
</reference>
<feature type="region of interest" description="Disordered" evidence="1">
    <location>
        <begin position="1"/>
        <end position="69"/>
    </location>
</feature>
<name>A0A8J5RSH7_ZIZPA</name>
<reference evidence="2" key="2">
    <citation type="submission" date="2021-02" db="EMBL/GenBank/DDBJ databases">
        <authorList>
            <person name="Kimball J.A."/>
            <person name="Haas M.W."/>
            <person name="Macchietto M."/>
            <person name="Kono T."/>
            <person name="Duquette J."/>
            <person name="Shao M."/>
        </authorList>
    </citation>
    <scope>NUCLEOTIDE SEQUENCE</scope>
    <source>
        <tissue evidence="2">Fresh leaf tissue</tissue>
    </source>
</reference>
<evidence type="ECO:0000256" key="1">
    <source>
        <dbReference type="SAM" id="MobiDB-lite"/>
    </source>
</evidence>
<gene>
    <name evidence="2" type="ORF">GUJ93_ZPchr0002g25335</name>
</gene>
<evidence type="ECO:0000313" key="3">
    <source>
        <dbReference type="Proteomes" id="UP000729402"/>
    </source>
</evidence>
<dbReference type="EMBL" id="JAAALK010000287">
    <property type="protein sequence ID" value="KAG8059816.1"/>
    <property type="molecule type" value="Genomic_DNA"/>
</dbReference>